<evidence type="ECO:0000313" key="1">
    <source>
        <dbReference type="EMBL" id="JAH34220.1"/>
    </source>
</evidence>
<name>A0A0E9S0M7_ANGAN</name>
<protein>
    <submittedName>
        <fullName evidence="1">Uncharacterized protein</fullName>
    </submittedName>
</protein>
<dbReference type="AlphaFoldDB" id="A0A0E9S0M7"/>
<sequence>MLMPADCSKVKNPAFKCAFKMKI</sequence>
<reference evidence="1" key="1">
    <citation type="submission" date="2014-11" db="EMBL/GenBank/DDBJ databases">
        <authorList>
            <person name="Amaro Gonzalez C."/>
        </authorList>
    </citation>
    <scope>NUCLEOTIDE SEQUENCE</scope>
</reference>
<organism evidence="1">
    <name type="scientific">Anguilla anguilla</name>
    <name type="common">European freshwater eel</name>
    <name type="synonym">Muraena anguilla</name>
    <dbReference type="NCBI Taxonomy" id="7936"/>
    <lineage>
        <taxon>Eukaryota</taxon>
        <taxon>Metazoa</taxon>
        <taxon>Chordata</taxon>
        <taxon>Craniata</taxon>
        <taxon>Vertebrata</taxon>
        <taxon>Euteleostomi</taxon>
        <taxon>Actinopterygii</taxon>
        <taxon>Neopterygii</taxon>
        <taxon>Teleostei</taxon>
        <taxon>Anguilliformes</taxon>
        <taxon>Anguillidae</taxon>
        <taxon>Anguilla</taxon>
    </lineage>
</organism>
<reference evidence="1" key="2">
    <citation type="journal article" date="2015" name="Fish Shellfish Immunol.">
        <title>Early steps in the European eel (Anguilla anguilla)-Vibrio vulnificus interaction in the gills: Role of the RtxA13 toxin.</title>
        <authorList>
            <person name="Callol A."/>
            <person name="Pajuelo D."/>
            <person name="Ebbesson L."/>
            <person name="Teles M."/>
            <person name="MacKenzie S."/>
            <person name="Amaro C."/>
        </authorList>
    </citation>
    <scope>NUCLEOTIDE SEQUENCE</scope>
</reference>
<dbReference type="EMBL" id="GBXM01074357">
    <property type="protein sequence ID" value="JAH34220.1"/>
    <property type="molecule type" value="Transcribed_RNA"/>
</dbReference>
<proteinExistence type="predicted"/>
<accession>A0A0E9S0M7</accession>
<dbReference type="EMBL" id="GBXM01060821">
    <property type="protein sequence ID" value="JAH47756.1"/>
    <property type="molecule type" value="Transcribed_RNA"/>
</dbReference>